<keyword evidence="6" id="KW-0863">Zinc-finger</keyword>
<keyword evidence="5" id="KW-0479">Metal-binding</keyword>
<evidence type="ECO:0000256" key="3">
    <source>
        <dbReference type="ARBA" id="ARBA00013184"/>
    </source>
</evidence>
<evidence type="ECO:0000256" key="2">
    <source>
        <dbReference type="ARBA" id="ARBA00010107"/>
    </source>
</evidence>
<dbReference type="InterPro" id="IPR002717">
    <property type="entry name" value="HAT_MYST-type"/>
</dbReference>
<evidence type="ECO:0000256" key="14">
    <source>
        <dbReference type="SAM" id="MobiDB-lite"/>
    </source>
</evidence>
<evidence type="ECO:0000313" key="16">
    <source>
        <dbReference type="EMBL" id="KAK7422086.1"/>
    </source>
</evidence>
<dbReference type="PROSITE" id="PS51726">
    <property type="entry name" value="MYST_HAT"/>
    <property type="match status" value="1"/>
</dbReference>
<organism evidence="16 17">
    <name type="scientific">Neonectria punicea</name>
    <dbReference type="NCBI Taxonomy" id="979145"/>
    <lineage>
        <taxon>Eukaryota</taxon>
        <taxon>Fungi</taxon>
        <taxon>Dikarya</taxon>
        <taxon>Ascomycota</taxon>
        <taxon>Pezizomycotina</taxon>
        <taxon>Sordariomycetes</taxon>
        <taxon>Hypocreomycetidae</taxon>
        <taxon>Hypocreales</taxon>
        <taxon>Nectriaceae</taxon>
        <taxon>Neonectria</taxon>
    </lineage>
</organism>
<keyword evidence="4 16" id="KW-0808">Transferase</keyword>
<comment type="function">
    <text evidence="13">Catalytic component of the NuA4 histone acetyltransferase (HAT) complex which is involved in epigenetic transcriptional activation of selected genes principally by acetylation of nucleosomal histones H4, H3, H2B, H2A and H2A variant H2A.Z. Acetylates histone H4 to form H4K5ac, H4K8ac, H4K12ac and H4K16ac, histone H3 to form H3K14ac, and histone H2A to form H2AK4ac and H2AK7ac. The NuA4 complex is involved in the DNA damage response and is required for chromosome segregation. The NuA4 complex plays a direct role in repair of DNA double-strand breaks (DSBs) through homologous recombination. Recruitment to promoters depends on H3K4me. Also acetylates non-histone proteins. In addition to protein acetyltransferase, can use different acyl-CoA substrates, such as 2-hydroxyisobutanoyl-CoA (2-hydroxyisobutyryl-CoA) or (2E)-butenoyl-CoA (crotonyl-CoA), and is able to mediate protein 2-hydroxyisobutyrylation and crotonylation, respectively.</text>
</comment>
<evidence type="ECO:0000256" key="11">
    <source>
        <dbReference type="ARBA" id="ARBA00023242"/>
    </source>
</evidence>
<evidence type="ECO:0000256" key="13">
    <source>
        <dbReference type="ARBA" id="ARBA00045805"/>
    </source>
</evidence>
<dbReference type="InterPro" id="IPR050603">
    <property type="entry name" value="MYST_HAT"/>
</dbReference>
<evidence type="ECO:0000256" key="9">
    <source>
        <dbReference type="ARBA" id="ARBA00023015"/>
    </source>
</evidence>
<feature type="region of interest" description="Disordered" evidence="14">
    <location>
        <begin position="241"/>
        <end position="270"/>
    </location>
</feature>
<comment type="similarity">
    <text evidence="2">Belongs to the MYST (SAS/MOZ) family.</text>
</comment>
<feature type="compositionally biased region" description="Low complexity" evidence="14">
    <location>
        <begin position="60"/>
        <end position="82"/>
    </location>
</feature>
<dbReference type="Gene3D" id="3.40.630.30">
    <property type="match status" value="1"/>
</dbReference>
<dbReference type="GO" id="GO:0061733">
    <property type="term" value="F:protein-lysine-acetyltransferase activity"/>
    <property type="evidence" value="ECO:0007669"/>
    <property type="project" value="UniProtKB-EC"/>
</dbReference>
<keyword evidence="7" id="KW-0862">Zinc</keyword>
<dbReference type="PANTHER" id="PTHR10615:SF219">
    <property type="entry name" value="HISTONE ACETYLTRANSFERASE KAT5"/>
    <property type="match status" value="1"/>
</dbReference>
<feature type="region of interest" description="Disordered" evidence="14">
    <location>
        <begin position="1"/>
        <end position="138"/>
    </location>
</feature>
<gene>
    <name evidence="16" type="primary">SAS2</name>
    <name evidence="16" type="ORF">QQX98_001828</name>
</gene>
<dbReference type="Gene3D" id="1.10.10.10">
    <property type="entry name" value="Winged helix-like DNA-binding domain superfamily/Winged helix DNA-binding domain"/>
    <property type="match status" value="1"/>
</dbReference>
<keyword evidence="9" id="KW-0805">Transcription regulation</keyword>
<evidence type="ECO:0000256" key="8">
    <source>
        <dbReference type="ARBA" id="ARBA00022990"/>
    </source>
</evidence>
<evidence type="ECO:0000313" key="17">
    <source>
        <dbReference type="Proteomes" id="UP001498476"/>
    </source>
</evidence>
<dbReference type="InterPro" id="IPR036388">
    <property type="entry name" value="WH-like_DNA-bd_sf"/>
</dbReference>
<evidence type="ECO:0000256" key="12">
    <source>
        <dbReference type="ARBA" id="ARBA00023315"/>
    </source>
</evidence>
<keyword evidence="11" id="KW-0539">Nucleus</keyword>
<feature type="compositionally biased region" description="Basic and acidic residues" evidence="14">
    <location>
        <begin position="545"/>
        <end position="561"/>
    </location>
</feature>
<dbReference type="SUPFAM" id="SSF55729">
    <property type="entry name" value="Acyl-CoA N-acyltransferases (Nat)"/>
    <property type="match status" value="1"/>
</dbReference>
<evidence type="ECO:0000256" key="1">
    <source>
        <dbReference type="ARBA" id="ARBA00004123"/>
    </source>
</evidence>
<name>A0ABR1HNE9_9HYPO</name>
<evidence type="ECO:0000259" key="15">
    <source>
        <dbReference type="PROSITE" id="PS51726"/>
    </source>
</evidence>
<keyword evidence="12 16" id="KW-0012">Acyltransferase</keyword>
<evidence type="ECO:0000256" key="10">
    <source>
        <dbReference type="ARBA" id="ARBA00023163"/>
    </source>
</evidence>
<dbReference type="EC" id="2.3.1.48" evidence="3"/>
<comment type="caution">
    <text evidence="16">The sequence shown here is derived from an EMBL/GenBank/DDBJ whole genome shotgun (WGS) entry which is preliminary data.</text>
</comment>
<evidence type="ECO:0000256" key="6">
    <source>
        <dbReference type="ARBA" id="ARBA00022771"/>
    </source>
</evidence>
<dbReference type="Gene3D" id="3.30.60.60">
    <property type="entry name" value="N-acetyl transferase-like"/>
    <property type="match status" value="1"/>
</dbReference>
<dbReference type="EMBL" id="JAZAVJ010000018">
    <property type="protein sequence ID" value="KAK7422086.1"/>
    <property type="molecule type" value="Genomic_DNA"/>
</dbReference>
<feature type="compositionally biased region" description="Low complexity" evidence="14">
    <location>
        <begin position="91"/>
        <end position="114"/>
    </location>
</feature>
<dbReference type="InterPro" id="IPR016181">
    <property type="entry name" value="Acyl_CoA_acyltransferase"/>
</dbReference>
<keyword evidence="10" id="KW-0804">Transcription</keyword>
<dbReference type="Proteomes" id="UP001498476">
    <property type="component" value="Unassembled WGS sequence"/>
</dbReference>
<comment type="subcellular location">
    <subcellularLocation>
        <location evidence="1">Nucleus</location>
    </subcellularLocation>
</comment>
<feature type="region of interest" description="Disordered" evidence="14">
    <location>
        <begin position="151"/>
        <end position="209"/>
    </location>
</feature>
<keyword evidence="17" id="KW-1185">Reference proteome</keyword>
<evidence type="ECO:0000256" key="5">
    <source>
        <dbReference type="ARBA" id="ARBA00022723"/>
    </source>
</evidence>
<keyword evidence="8" id="KW-0007">Acetylation</keyword>
<feature type="compositionally biased region" description="Pro residues" evidence="14">
    <location>
        <begin position="19"/>
        <end position="35"/>
    </location>
</feature>
<protein>
    <recommendedName>
        <fullName evidence="3">histone acetyltransferase</fullName>
        <ecNumber evidence="3">2.3.1.48</ecNumber>
    </recommendedName>
</protein>
<reference evidence="16 17" key="1">
    <citation type="journal article" date="2025" name="Microbiol. Resour. Announc.">
        <title>Draft genome sequences for Neonectria magnoliae and Neonectria punicea, canker pathogens of Liriodendron tulipifera and Acer saccharum in West Virginia.</title>
        <authorList>
            <person name="Petronek H.M."/>
            <person name="Kasson M.T."/>
            <person name="Metheny A.M."/>
            <person name="Stauder C.M."/>
            <person name="Lovett B."/>
            <person name="Lynch S.C."/>
            <person name="Garnas J.R."/>
            <person name="Kasson L.R."/>
            <person name="Stajich J.E."/>
        </authorList>
    </citation>
    <scope>NUCLEOTIDE SEQUENCE [LARGE SCALE GENOMIC DNA]</scope>
    <source>
        <strain evidence="16 17">NRRL 64653</strain>
    </source>
</reference>
<evidence type="ECO:0000256" key="7">
    <source>
        <dbReference type="ARBA" id="ARBA00022833"/>
    </source>
</evidence>
<dbReference type="PANTHER" id="PTHR10615">
    <property type="entry name" value="HISTONE ACETYLTRANSFERASE"/>
    <property type="match status" value="1"/>
</dbReference>
<sequence length="629" mass="68943">MPQKRKRPDGDSAGHAPAHPRPPAPQPQPPAPTQPPVARRATRHTPVQPPPIPPSYQHLSPSPNAAAATSTAPTQLPATAATDQQRRSRAARPAPASVAHPPSASTSASAPVPVLRWTPPEQAGQATRTVAMGSLAARPPSDLVAPEITYHVPQAHPPPSHRTSALVRPHGPSAHPPRLLDRPPPTTITPVYPPKPPTAPSQQTLPNPRADRNIDMVMFGNLFFSTWYPSYYGKDVIGETSASASKGGSKDAGGKDQTGGKASSRKDRDHPPVLERLHVCPSCFKYSKELVASWRHVRMCERRAYVPGRKVYVHPRGRRKVLVPQENKGPGTKKRKGEGGVRYVEYVQDDGEWSIWEVDGERDGLFCQNLSLFAKLFLDNKSVFFDVSGFNYFLLVYTPPPKPLPAGTTEDHPPTPQITGFFSKEKMSWDNNNLACILVFPPWQRKGLGALLMGASYEISRREGILGGPEKPISDLGKKGYKRFWAGEIARWLLSLPLETPNAGHETLVDVNQCSRATWIHPDDCLFILRDMGVVEEAGMGPGKPEVKDRGEEPAVVKDEGGTPAAAEEADKAVEMVPRMRVDKQAVRRYVSEHRINLERPCDTEGFVEGYAIKAPEVTEEQEDGDDEN</sequence>
<accession>A0ABR1HNE9</accession>
<proteinExistence type="inferred from homology"/>
<feature type="region of interest" description="Disordered" evidence="14">
    <location>
        <begin position="540"/>
        <end position="567"/>
    </location>
</feature>
<feature type="compositionally biased region" description="Pro residues" evidence="14">
    <location>
        <begin position="182"/>
        <end position="199"/>
    </location>
</feature>
<dbReference type="Pfam" id="PF01853">
    <property type="entry name" value="MOZ_SAS"/>
    <property type="match status" value="1"/>
</dbReference>
<feature type="domain" description="MYST-type HAT" evidence="15">
    <location>
        <begin position="209"/>
        <end position="554"/>
    </location>
</feature>
<evidence type="ECO:0000256" key="4">
    <source>
        <dbReference type="ARBA" id="ARBA00022679"/>
    </source>
</evidence>